<dbReference type="AlphaFoldDB" id="A0AA39SZW7"/>
<comment type="caution">
    <text evidence="2">The sequence shown here is derived from an EMBL/GenBank/DDBJ whole genome shotgun (WGS) entry which is preliminary data.</text>
</comment>
<evidence type="ECO:0000256" key="1">
    <source>
        <dbReference type="SAM" id="SignalP"/>
    </source>
</evidence>
<proteinExistence type="predicted"/>
<reference evidence="2" key="1">
    <citation type="journal article" date="2022" name="Plant J.">
        <title>Strategies of tolerance reflected in two North American maple genomes.</title>
        <authorList>
            <person name="McEvoy S.L."/>
            <person name="Sezen U.U."/>
            <person name="Trouern-Trend A."/>
            <person name="McMahon S.M."/>
            <person name="Schaberg P.G."/>
            <person name="Yang J."/>
            <person name="Wegrzyn J.L."/>
            <person name="Swenson N.G."/>
        </authorList>
    </citation>
    <scope>NUCLEOTIDE SEQUENCE</scope>
    <source>
        <strain evidence="2">NS2018</strain>
    </source>
</reference>
<dbReference type="PANTHER" id="PTHR46553:SF3">
    <property type="entry name" value="ADENINE NUCLEOTIDE ALPHA HYDROLASES-LIKE SUPERFAMILY PROTEIN"/>
    <property type="match status" value="1"/>
</dbReference>
<feature type="signal peptide" evidence="1">
    <location>
        <begin position="1"/>
        <end position="25"/>
    </location>
</feature>
<evidence type="ECO:0000313" key="2">
    <source>
        <dbReference type="EMBL" id="KAK0608656.1"/>
    </source>
</evidence>
<dbReference type="PANTHER" id="PTHR46553">
    <property type="entry name" value="ADENINE NUCLEOTIDE ALPHA HYDROLASES-LIKE SUPERFAMILY PROTEIN"/>
    <property type="match status" value="1"/>
</dbReference>
<name>A0AA39SZW7_ACESA</name>
<reference evidence="2" key="2">
    <citation type="submission" date="2023-06" db="EMBL/GenBank/DDBJ databases">
        <authorList>
            <person name="Swenson N.G."/>
            <person name="Wegrzyn J.L."/>
            <person name="Mcevoy S.L."/>
        </authorList>
    </citation>
    <scope>NUCLEOTIDE SEQUENCE</scope>
    <source>
        <strain evidence="2">NS2018</strain>
        <tissue evidence="2">Leaf</tissue>
    </source>
</reference>
<protein>
    <submittedName>
        <fullName evidence="2">Uncharacterized protein</fullName>
    </submittedName>
</protein>
<keyword evidence="1" id="KW-0732">Signal</keyword>
<gene>
    <name evidence="2" type="ORF">LWI29_033925</name>
</gene>
<accession>A0AA39SZW7</accession>
<organism evidence="2 3">
    <name type="scientific">Acer saccharum</name>
    <name type="common">Sugar maple</name>
    <dbReference type="NCBI Taxonomy" id="4024"/>
    <lineage>
        <taxon>Eukaryota</taxon>
        <taxon>Viridiplantae</taxon>
        <taxon>Streptophyta</taxon>
        <taxon>Embryophyta</taxon>
        <taxon>Tracheophyta</taxon>
        <taxon>Spermatophyta</taxon>
        <taxon>Magnoliopsida</taxon>
        <taxon>eudicotyledons</taxon>
        <taxon>Gunneridae</taxon>
        <taxon>Pentapetalae</taxon>
        <taxon>rosids</taxon>
        <taxon>malvids</taxon>
        <taxon>Sapindales</taxon>
        <taxon>Sapindaceae</taxon>
        <taxon>Hippocastanoideae</taxon>
        <taxon>Acereae</taxon>
        <taxon>Acer</taxon>
    </lineage>
</organism>
<dbReference type="EMBL" id="JAUESC010000001">
    <property type="protein sequence ID" value="KAK0608656.1"/>
    <property type="molecule type" value="Genomic_DNA"/>
</dbReference>
<feature type="chain" id="PRO_5041228082" evidence="1">
    <location>
        <begin position="26"/>
        <end position="145"/>
    </location>
</feature>
<evidence type="ECO:0000313" key="3">
    <source>
        <dbReference type="Proteomes" id="UP001168877"/>
    </source>
</evidence>
<dbReference type="Proteomes" id="UP001168877">
    <property type="component" value="Unassembled WGS sequence"/>
</dbReference>
<keyword evidence="3" id="KW-1185">Reference proteome</keyword>
<sequence>MGGLCRRWWWLKRRLPGGRDGVVVAAVWCVAVEQWSGGGCCLVLAVEQWSGGGCNNGRSGLCLGCWQSWVVEEKGSEKPVLMVAVDDSVHSYYALEWTLDHFFAAYGPDHPFKLKLVHARPTPFPSSDSPDPVSVDPYQVIVLIC</sequence>